<dbReference type="Pfam" id="PF13424">
    <property type="entry name" value="TPR_12"/>
    <property type="match status" value="1"/>
</dbReference>
<evidence type="ECO:0000313" key="1">
    <source>
        <dbReference type="EMBL" id="AEP85280.1"/>
    </source>
</evidence>
<dbReference type="EMBL" id="CP002905">
    <property type="protein sequence ID" value="AEP85280.1"/>
    <property type="molecule type" value="Genomic_DNA"/>
</dbReference>
<dbReference type="STRING" id="1052585.GYO_0573"/>
<dbReference type="KEGG" id="bst:GYO_0573"/>
<dbReference type="Gene3D" id="1.25.40.10">
    <property type="entry name" value="Tetratricopeptide repeat domain"/>
    <property type="match status" value="2"/>
</dbReference>
<protein>
    <submittedName>
        <fullName evidence="1">Response regulator aspartate phosphatase C</fullName>
        <ecNumber evidence="1">3.1.-.-</ecNumber>
    </submittedName>
</protein>
<evidence type="ECO:0000313" key="2">
    <source>
        <dbReference type="Proteomes" id="UP000002651"/>
    </source>
</evidence>
<sequence>MLDSLEPPEKKYERPSISELLEKIENHQKRLTGLLKYYSLFFRGMYEFDQKEYVEAIHYYREALHKAEHLKGKQANRIIGVIHHNLGLVSTRGGNLTDAEYFFRRALEMKDHMNTANSIRTLYMMANVLYQSSKLDEAHLFYEKALKLALHCNEEEYKAKLTIIYSIYEEYNEKEVERSLKYLEKKRLWSEYAELTEKIGDFHFETGNLPKEGIS</sequence>
<dbReference type="SUPFAM" id="SSF48452">
    <property type="entry name" value="TPR-like"/>
    <property type="match status" value="1"/>
</dbReference>
<keyword evidence="1" id="KW-0378">Hydrolase</keyword>
<dbReference type="EC" id="3.1.-.-" evidence="1"/>
<accession>G4NQW5</accession>
<reference evidence="1 2" key="1">
    <citation type="journal article" date="2012" name="J. Bacteriol.">
        <title>Whole-genome sequences of Bacillus subtilis and close relatives.</title>
        <authorList>
            <person name="Earl A.M."/>
            <person name="Eppinger M."/>
            <person name="Fricke W.F."/>
            <person name="Rosovitz M.J."/>
            <person name="Rasko D.A."/>
            <person name="Daugherty S."/>
            <person name="Losick R."/>
            <person name="Kolter R."/>
            <person name="Ravel J."/>
        </authorList>
    </citation>
    <scope>NUCLEOTIDE SEQUENCE [LARGE SCALE GENOMIC DNA]</scope>
    <source>
        <strain evidence="2">DSM 15029 / JCM 12233 / NBRC 101239 / NRRL B-23049 / TU-B-10</strain>
    </source>
</reference>
<dbReference type="AlphaFoldDB" id="G4NQW5"/>
<dbReference type="GO" id="GO:0016787">
    <property type="term" value="F:hydrolase activity"/>
    <property type="evidence" value="ECO:0007669"/>
    <property type="project" value="UniProtKB-KW"/>
</dbReference>
<organism evidence="1 2">
    <name type="scientific">Bacillus spizizenii (strain DSM 15029 / JCM 12233 / NBRC 101239 / NRRL B-23049 / TU-B-10)</name>
    <name type="common">Bacillus subtilis subsp. spizizenii</name>
    <dbReference type="NCBI Taxonomy" id="1052585"/>
    <lineage>
        <taxon>Bacteria</taxon>
        <taxon>Bacillati</taxon>
        <taxon>Bacillota</taxon>
        <taxon>Bacilli</taxon>
        <taxon>Bacillales</taxon>
        <taxon>Bacillaceae</taxon>
        <taxon>Bacillus</taxon>
    </lineage>
</organism>
<dbReference type="SMART" id="SM00028">
    <property type="entry name" value="TPR"/>
    <property type="match status" value="3"/>
</dbReference>
<gene>
    <name evidence="1" type="ordered locus">GYO_0573</name>
</gene>
<dbReference type="Proteomes" id="UP000002651">
    <property type="component" value="Chromosome"/>
</dbReference>
<keyword evidence="2" id="KW-1185">Reference proteome</keyword>
<dbReference type="InterPro" id="IPR019734">
    <property type="entry name" value="TPR_rpt"/>
</dbReference>
<dbReference type="HOGENOM" id="CLU_1281056_0_0_9"/>
<dbReference type="InterPro" id="IPR011990">
    <property type="entry name" value="TPR-like_helical_dom_sf"/>
</dbReference>
<name>G4NQW5_BACS4</name>
<proteinExistence type="predicted"/>